<evidence type="ECO:0000256" key="1">
    <source>
        <dbReference type="SAM" id="Phobius"/>
    </source>
</evidence>
<dbReference type="EMBL" id="KC811143">
    <property type="protein sequence ID" value="AGQ19827.1"/>
    <property type="molecule type" value="Genomic_DNA"/>
</dbReference>
<organism evidence="2">
    <name type="scientific">Candidatus Actinomarina minuta</name>
    <dbReference type="NCBI Taxonomy" id="1389454"/>
    <lineage>
        <taxon>Bacteria</taxon>
        <taxon>Bacillati</taxon>
        <taxon>Actinomycetota</taxon>
        <taxon>Actinomycetes</taxon>
        <taxon>Candidatus Actinomarinidae</taxon>
        <taxon>Candidatus Actinomarinales</taxon>
        <taxon>Candidatus Actinomarineae</taxon>
        <taxon>Candidatus Actinomarinaceae</taxon>
        <taxon>Candidatus Actinomarina</taxon>
    </lineage>
</organism>
<dbReference type="AlphaFoldDB" id="S5DY57"/>
<proteinExistence type="predicted"/>
<keyword evidence="1" id="KW-0812">Transmembrane</keyword>
<sequence length="140" mass="16298">MEFDLNRNHKLLLYIQTNMNRYLKIDTSSSYDEVFDNICNDFKLLVSAKLNVGIPEYEAIESSKKSLPDIIKKYENFKDIRYKEPYSFGGSGKINERKFSEFLTDPNIKESKNLLGGLVGSFILMCLVGIFFSFFWSIIF</sequence>
<keyword evidence="1" id="KW-1133">Transmembrane helix</keyword>
<name>S5DY57_9ACTN</name>
<keyword evidence="1" id="KW-0472">Membrane</keyword>
<protein>
    <submittedName>
        <fullName evidence="2">MedDCM-OCT-S40-C95-cds27</fullName>
    </submittedName>
</protein>
<accession>S5DY57</accession>
<evidence type="ECO:0000313" key="2">
    <source>
        <dbReference type="EMBL" id="AGQ19827.1"/>
    </source>
</evidence>
<feature type="transmembrane region" description="Helical" evidence="1">
    <location>
        <begin position="114"/>
        <end position="139"/>
    </location>
</feature>
<reference evidence="2" key="1">
    <citation type="journal article" date="2013" name="Sci. Rep.">
        <title>Metagenomics uncovers a new group of low GC and ultra-small marine Actinobacteria.</title>
        <authorList>
            <person name="Ghai R."/>
            <person name="Mizuno C.M."/>
            <person name="Picazo A."/>
            <person name="Camacho A."/>
            <person name="Rodriguez-Valera F."/>
        </authorList>
    </citation>
    <scope>NUCLEOTIDE SEQUENCE</scope>
</reference>